<evidence type="ECO:0000313" key="2">
    <source>
        <dbReference type="Proteomes" id="UP001348369"/>
    </source>
</evidence>
<dbReference type="EMBL" id="CP109109">
    <property type="protein sequence ID" value="WSB99195.1"/>
    <property type="molecule type" value="Genomic_DNA"/>
</dbReference>
<protein>
    <submittedName>
        <fullName evidence="1">Uncharacterized protein</fullName>
    </submittedName>
</protein>
<name>A0ACD4ZLZ2_9ACTN</name>
<evidence type="ECO:0000313" key="1">
    <source>
        <dbReference type="EMBL" id="WSB99195.1"/>
    </source>
</evidence>
<dbReference type="Proteomes" id="UP001348369">
    <property type="component" value="Chromosome"/>
</dbReference>
<reference evidence="1" key="1">
    <citation type="submission" date="2022-10" db="EMBL/GenBank/DDBJ databases">
        <title>The complete genomes of actinobacterial strains from the NBC collection.</title>
        <authorList>
            <person name="Joergensen T.S."/>
            <person name="Alvarez Arevalo M."/>
            <person name="Sterndorff E.B."/>
            <person name="Faurdal D."/>
            <person name="Vuksanovic O."/>
            <person name="Mourched A.-S."/>
            <person name="Charusanti P."/>
            <person name="Shaw S."/>
            <person name="Blin K."/>
            <person name="Weber T."/>
        </authorList>
    </citation>
    <scope>NUCLEOTIDE SEQUENCE</scope>
    <source>
        <strain evidence="1">NBC 01771</strain>
    </source>
</reference>
<keyword evidence="2" id="KW-1185">Reference proteome</keyword>
<sequence length="108" mass="11711">MPRATLTTVLLSKTDCWYCESCWINSVEAARTTQDGCMDLLCLRCAEANFPRRVDIFPPFGIFGLSNRKTGMSNGKHAKPGGPKLPPDPGPHPPPNPRPQSPPGTPPV</sequence>
<organism evidence="1 2">
    <name type="scientific">Streptomyces scopuliridis</name>
    <dbReference type="NCBI Taxonomy" id="452529"/>
    <lineage>
        <taxon>Bacteria</taxon>
        <taxon>Bacillati</taxon>
        <taxon>Actinomycetota</taxon>
        <taxon>Actinomycetes</taxon>
        <taxon>Kitasatosporales</taxon>
        <taxon>Streptomycetaceae</taxon>
        <taxon>Streptomyces</taxon>
    </lineage>
</organism>
<proteinExistence type="predicted"/>
<accession>A0ACD4ZLZ2</accession>
<gene>
    <name evidence="1" type="ORF">OG835_20690</name>
</gene>